<feature type="transmembrane region" description="Helical" evidence="1">
    <location>
        <begin position="63"/>
        <end position="83"/>
    </location>
</feature>
<dbReference type="KEGG" id="tbk:HF295_00935"/>
<evidence type="ECO:0000313" key="2">
    <source>
        <dbReference type="EMBL" id="QLY39500.1"/>
    </source>
</evidence>
<proteinExistence type="predicted"/>
<feature type="transmembrane region" description="Helical" evidence="1">
    <location>
        <begin position="12"/>
        <end position="30"/>
    </location>
</feature>
<evidence type="ECO:0000256" key="1">
    <source>
        <dbReference type="SAM" id="Phobius"/>
    </source>
</evidence>
<feature type="transmembrane region" description="Helical" evidence="1">
    <location>
        <begin position="36"/>
        <end position="54"/>
    </location>
</feature>
<dbReference type="AlphaFoldDB" id="A0A7L6MZT6"/>
<evidence type="ECO:0008006" key="4">
    <source>
        <dbReference type="Google" id="ProtNLM"/>
    </source>
</evidence>
<dbReference type="Proteomes" id="UP000512167">
    <property type="component" value="Chromosome"/>
</dbReference>
<protein>
    <recommendedName>
        <fullName evidence="4">ECF transporter S component</fullName>
    </recommendedName>
</protein>
<keyword evidence="1" id="KW-0812">Transmembrane</keyword>
<dbReference type="RefSeq" id="WP_312031970.1">
    <property type="nucleotide sequence ID" value="NZ_CP051151.1"/>
</dbReference>
<accession>A0A7L6MZT6</accession>
<keyword evidence="3" id="KW-1185">Reference proteome</keyword>
<feature type="transmembrane region" description="Helical" evidence="1">
    <location>
        <begin position="89"/>
        <end position="109"/>
    </location>
</feature>
<evidence type="ECO:0000313" key="3">
    <source>
        <dbReference type="Proteomes" id="UP000512167"/>
    </source>
</evidence>
<keyword evidence="1" id="KW-0472">Membrane</keyword>
<organism evidence="2 3">
    <name type="scientific">Hujiaoplasma nucleasis</name>
    <dbReference type="NCBI Taxonomy" id="2725268"/>
    <lineage>
        <taxon>Bacteria</taxon>
        <taxon>Bacillati</taxon>
        <taxon>Mycoplasmatota</taxon>
        <taxon>Mollicutes</taxon>
        <taxon>Candidatus Izemoplasmatales</taxon>
        <taxon>Hujiaoplasmataceae</taxon>
        <taxon>Hujiaoplasma</taxon>
    </lineage>
</organism>
<feature type="transmembrane region" description="Helical" evidence="1">
    <location>
        <begin position="130"/>
        <end position="150"/>
    </location>
</feature>
<feature type="transmembrane region" description="Helical" evidence="1">
    <location>
        <begin position="156"/>
        <end position="178"/>
    </location>
</feature>
<sequence>MKKNKIQLLAKVVLFGGFWGLLEATLGYVLHFLPMLISGTLMFPLVVFVLYRAYKSTGSRKALLFVGLVAILIKSSNLLLPFLPAAKTINPMIAMFLQSLIVFAVIPLLESKKPLQLTSGILIASLGWRIGVIAYYGVNYLITGFLSFYLQSLTSVFTFIVTDGLVSALLAIFIFVAIRDIKIMKKLDSMRINPLISAAIFAIAIILTLVKF</sequence>
<feature type="transmembrane region" description="Helical" evidence="1">
    <location>
        <begin position="190"/>
        <end position="210"/>
    </location>
</feature>
<gene>
    <name evidence="2" type="ORF">HF295_00935</name>
</gene>
<reference evidence="2 3" key="1">
    <citation type="submission" date="2020-04" db="EMBL/GenBank/DDBJ databases">
        <authorList>
            <person name="Zheng R.K."/>
            <person name="Sun C.M."/>
        </authorList>
    </citation>
    <scope>NUCLEOTIDE SEQUENCE [LARGE SCALE GENOMIC DNA]</scope>
    <source>
        <strain evidence="3">zrk29</strain>
    </source>
</reference>
<keyword evidence="1" id="KW-1133">Transmembrane helix</keyword>
<name>A0A7L6MZT6_9MOLU</name>
<dbReference type="EMBL" id="CP051151">
    <property type="protein sequence ID" value="QLY39500.1"/>
    <property type="molecule type" value="Genomic_DNA"/>
</dbReference>